<evidence type="ECO:0000256" key="2">
    <source>
        <dbReference type="SAM" id="SignalP"/>
    </source>
</evidence>
<dbReference type="RefSeq" id="WP_126693948.1">
    <property type="nucleotide sequence ID" value="NZ_RXOF01000008.1"/>
</dbReference>
<feature type="signal peptide" evidence="2">
    <location>
        <begin position="1"/>
        <end position="23"/>
    </location>
</feature>
<dbReference type="EMBL" id="RXOF01000008">
    <property type="protein sequence ID" value="RTQ48871.1"/>
    <property type="molecule type" value="Genomic_DNA"/>
</dbReference>
<dbReference type="Proteomes" id="UP000282184">
    <property type="component" value="Unassembled WGS sequence"/>
</dbReference>
<feature type="compositionally biased region" description="Pro residues" evidence="1">
    <location>
        <begin position="29"/>
        <end position="41"/>
    </location>
</feature>
<evidence type="ECO:0008006" key="5">
    <source>
        <dbReference type="Google" id="ProtNLM"/>
    </source>
</evidence>
<feature type="chain" id="PRO_5018713711" description="Lipocalin-like domain-containing protein" evidence="2">
    <location>
        <begin position="24"/>
        <end position="281"/>
    </location>
</feature>
<keyword evidence="4" id="KW-1185">Reference proteome</keyword>
<evidence type="ECO:0000256" key="1">
    <source>
        <dbReference type="SAM" id="MobiDB-lite"/>
    </source>
</evidence>
<evidence type="ECO:0000313" key="3">
    <source>
        <dbReference type="EMBL" id="RTQ48871.1"/>
    </source>
</evidence>
<feature type="region of interest" description="Disordered" evidence="1">
    <location>
        <begin position="21"/>
        <end position="41"/>
    </location>
</feature>
<gene>
    <name evidence="3" type="ORF">EJV47_14840</name>
</gene>
<evidence type="ECO:0000313" key="4">
    <source>
        <dbReference type="Proteomes" id="UP000282184"/>
    </source>
</evidence>
<dbReference type="AlphaFoldDB" id="A0A3S0K4F9"/>
<name>A0A3S0K4F9_9BACT</name>
<sequence>MLRLLAACSFLGLKLAACSGGSAPETAPAAPPAPAAPVPPAPSLRAWTGTWAYHDEFDSGTLTIRSRPGDTEGFDFELQGLSGAHTGELSGRARLKKNVSRYSADNPEEGPCQLIFRLTEDSTLTVEQPKGTCGAGAGVSFAGEYRRETGRGAAAAKPKETTMLSRGIFRTPSEDAAFRQLVGADYRRFTESAQLVSEDTDSEFLGATVYESSVRGLGSVEGNMVIIDKDKHIWAAVLAGDSVLYYTNRPDYLTRLPGAIDKWQSYAQEEPRTVVYMSQPK</sequence>
<keyword evidence="2" id="KW-0732">Signal</keyword>
<protein>
    <recommendedName>
        <fullName evidence="5">Lipocalin-like domain-containing protein</fullName>
    </recommendedName>
</protein>
<proteinExistence type="predicted"/>
<comment type="caution">
    <text evidence="3">The sequence shown here is derived from an EMBL/GenBank/DDBJ whole genome shotgun (WGS) entry which is preliminary data.</text>
</comment>
<reference evidence="3 4" key="1">
    <citation type="submission" date="2018-12" db="EMBL/GenBank/DDBJ databases">
        <title>Hymenobacter gummosus sp. nov., isolated from a spring.</title>
        <authorList>
            <person name="Nie L."/>
        </authorList>
    </citation>
    <scope>NUCLEOTIDE SEQUENCE [LARGE SCALE GENOMIC DNA]</scope>
    <source>
        <strain evidence="3 4">KCTC 52166</strain>
    </source>
</reference>
<dbReference type="OrthoDB" id="8910972at2"/>
<organism evidence="3 4">
    <name type="scientific">Hymenobacter gummosus</name>
    <dbReference type="NCBI Taxonomy" id="1776032"/>
    <lineage>
        <taxon>Bacteria</taxon>
        <taxon>Pseudomonadati</taxon>
        <taxon>Bacteroidota</taxon>
        <taxon>Cytophagia</taxon>
        <taxon>Cytophagales</taxon>
        <taxon>Hymenobacteraceae</taxon>
        <taxon>Hymenobacter</taxon>
    </lineage>
</organism>
<accession>A0A3S0K4F9</accession>